<keyword evidence="2" id="KW-1003">Cell membrane</keyword>
<protein>
    <submittedName>
        <fullName evidence="8">YitT family protein</fullName>
    </submittedName>
</protein>
<dbReference type="KEGG" id="spoa:EQM13_15045"/>
<evidence type="ECO:0000313" key="8">
    <source>
        <dbReference type="EMBL" id="QAT62788.1"/>
    </source>
</evidence>
<dbReference type="Gene3D" id="3.30.70.120">
    <property type="match status" value="1"/>
</dbReference>
<dbReference type="EMBL" id="CP035282">
    <property type="protein sequence ID" value="QAT62788.1"/>
    <property type="molecule type" value="Genomic_DNA"/>
</dbReference>
<evidence type="ECO:0000256" key="5">
    <source>
        <dbReference type="ARBA" id="ARBA00023136"/>
    </source>
</evidence>
<reference evidence="9" key="1">
    <citation type="submission" date="2019-01" db="EMBL/GenBank/DDBJ databases">
        <title>Draft genomes of a novel of Sporanaerobacter strains.</title>
        <authorList>
            <person name="Ma S."/>
        </authorList>
    </citation>
    <scope>NUCLEOTIDE SEQUENCE [LARGE SCALE GENOMIC DNA]</scope>
    <source>
        <strain evidence="9">NJN-17</strain>
    </source>
</reference>
<evidence type="ECO:0000256" key="6">
    <source>
        <dbReference type="SAM" id="Phobius"/>
    </source>
</evidence>
<keyword evidence="5 6" id="KW-0472">Membrane</keyword>
<sequence>MKKKANEYIKITVGMSLVAIGLYFFLMPKNLSVGGANGLAIVINHFIPNLSIGLLMIIINIFLFAIGFIFIGTNFGFKTIYASFGVSVLVLLFEKIFPMKKPLANDILIQLILGVIISAIGMGIVFNQNASTGGTDIIAKILNRFWGIDLGRGVLISDLSITLAAGFAYGLQIGLYSLLGVLLNGLVIDAAIESMNIRKQVVIVSNYSEVINDYIIKSLGKGATLYEAKGGFTGSDKEVLVTILSRKDFVLLKNLINSIDKNAFIIVHNVHEVIGEGFKDIENF</sequence>
<accession>A0A410QG22</accession>
<keyword evidence="3 6" id="KW-0812">Transmembrane</keyword>
<dbReference type="PANTHER" id="PTHR33545">
    <property type="entry name" value="UPF0750 MEMBRANE PROTEIN YITT-RELATED"/>
    <property type="match status" value="1"/>
</dbReference>
<organism evidence="8 9">
    <name type="scientific">Acidilutibacter cellobiosedens</name>
    <dbReference type="NCBI Taxonomy" id="2507161"/>
    <lineage>
        <taxon>Bacteria</taxon>
        <taxon>Bacillati</taxon>
        <taxon>Bacillota</taxon>
        <taxon>Tissierellia</taxon>
        <taxon>Tissierellales</taxon>
        <taxon>Acidilutibacteraceae</taxon>
        <taxon>Acidilutibacter</taxon>
    </lineage>
</organism>
<dbReference type="AlphaFoldDB" id="A0A410QG22"/>
<dbReference type="RefSeq" id="WP_071141132.1">
    <property type="nucleotide sequence ID" value="NZ_CP035282.1"/>
</dbReference>
<dbReference type="InterPro" id="IPR051461">
    <property type="entry name" value="UPF0750_membrane"/>
</dbReference>
<name>A0A410QG22_9FIRM</name>
<dbReference type="InterPro" id="IPR019264">
    <property type="entry name" value="DUF2179"/>
</dbReference>
<dbReference type="InterPro" id="IPR015867">
    <property type="entry name" value="N-reg_PII/ATP_PRibTrfase_C"/>
</dbReference>
<feature type="transmembrane region" description="Helical" evidence="6">
    <location>
        <begin position="46"/>
        <end position="72"/>
    </location>
</feature>
<keyword evidence="4 6" id="KW-1133">Transmembrane helix</keyword>
<gene>
    <name evidence="8" type="ORF">EQM13_15045</name>
</gene>
<evidence type="ECO:0000256" key="4">
    <source>
        <dbReference type="ARBA" id="ARBA00022989"/>
    </source>
</evidence>
<feature type="transmembrane region" description="Helical" evidence="6">
    <location>
        <begin position="103"/>
        <end position="126"/>
    </location>
</feature>
<dbReference type="CDD" id="cd16380">
    <property type="entry name" value="YitT_C"/>
    <property type="match status" value="1"/>
</dbReference>
<evidence type="ECO:0000256" key="1">
    <source>
        <dbReference type="ARBA" id="ARBA00004651"/>
    </source>
</evidence>
<dbReference type="PANTHER" id="PTHR33545:SF9">
    <property type="entry name" value="UPF0750 MEMBRANE PROTEIN YITE"/>
    <property type="match status" value="1"/>
</dbReference>
<feature type="domain" description="DUF2179" evidence="7">
    <location>
        <begin position="222"/>
        <end position="275"/>
    </location>
</feature>
<dbReference type="GO" id="GO:0005886">
    <property type="term" value="C:plasma membrane"/>
    <property type="evidence" value="ECO:0007669"/>
    <property type="project" value="UniProtKB-SubCell"/>
</dbReference>
<evidence type="ECO:0000259" key="7">
    <source>
        <dbReference type="Pfam" id="PF10035"/>
    </source>
</evidence>
<dbReference type="InterPro" id="IPR003740">
    <property type="entry name" value="YitT"/>
</dbReference>
<dbReference type="PIRSF" id="PIRSF006483">
    <property type="entry name" value="Membrane_protein_YitT"/>
    <property type="match status" value="1"/>
</dbReference>
<dbReference type="Proteomes" id="UP000287969">
    <property type="component" value="Chromosome"/>
</dbReference>
<evidence type="ECO:0000313" key="9">
    <source>
        <dbReference type="Proteomes" id="UP000287969"/>
    </source>
</evidence>
<keyword evidence="9" id="KW-1185">Reference proteome</keyword>
<feature type="transmembrane region" description="Helical" evidence="6">
    <location>
        <begin position="7"/>
        <end position="26"/>
    </location>
</feature>
<dbReference type="Pfam" id="PF10035">
    <property type="entry name" value="DUF2179"/>
    <property type="match status" value="1"/>
</dbReference>
<comment type="subcellular location">
    <subcellularLocation>
        <location evidence="1">Cell membrane</location>
        <topology evidence="1">Multi-pass membrane protein</topology>
    </subcellularLocation>
</comment>
<dbReference type="OrthoDB" id="3180973at2"/>
<evidence type="ECO:0000256" key="3">
    <source>
        <dbReference type="ARBA" id="ARBA00022692"/>
    </source>
</evidence>
<feature type="transmembrane region" description="Helical" evidence="6">
    <location>
        <begin position="173"/>
        <end position="192"/>
    </location>
</feature>
<proteinExistence type="predicted"/>
<dbReference type="Pfam" id="PF02588">
    <property type="entry name" value="YitT_membrane"/>
    <property type="match status" value="1"/>
</dbReference>
<evidence type="ECO:0000256" key="2">
    <source>
        <dbReference type="ARBA" id="ARBA00022475"/>
    </source>
</evidence>